<evidence type="ECO:0000313" key="4">
    <source>
        <dbReference type="Proteomes" id="UP001432000"/>
    </source>
</evidence>
<dbReference type="InterPro" id="IPR002201">
    <property type="entry name" value="Glyco_trans_9"/>
</dbReference>
<evidence type="ECO:0000313" key="3">
    <source>
        <dbReference type="EMBL" id="WXG69394.1"/>
    </source>
</evidence>
<sequence>MQHVLALRALGLGDFLTAVPALRGLRAHFPDSHLTLATTSWLEPLVRLTGVADETLPTGGLTGIDPAVRPDVAINLHGCGPHSIDVLVQTGCKTLLTHAHPDRPDIPGCPWINDMHETARWCRLLEFHGIATDPADFRLPCPRTPSSSPGAVVIHPGAASRARQWPPERYAAVARSLRECGHTVIVTGTEAESSLVSAVVDGAGLPHTAGMAGTLTLLELCSLVAESSLVICGDTGVAHLASAFEAPSIVLFGPTPPSQWGPPTGGPHRVLWYGTTGDPHGAEPDPGLLRIAVDDVVSAVARRGVIV</sequence>
<dbReference type="RefSeq" id="WP_338890155.1">
    <property type="nucleotide sequence ID" value="NZ_CP147846.1"/>
</dbReference>
<dbReference type="Pfam" id="PF01075">
    <property type="entry name" value="Glyco_transf_9"/>
    <property type="match status" value="1"/>
</dbReference>
<dbReference type="EMBL" id="CP147846">
    <property type="protein sequence ID" value="WXG69394.1"/>
    <property type="molecule type" value="Genomic_DNA"/>
</dbReference>
<gene>
    <name evidence="3" type="ORF">WDS16_02190</name>
</gene>
<accession>A0ABZ2PK66</accession>
<proteinExistence type="predicted"/>
<dbReference type="SUPFAM" id="SSF53756">
    <property type="entry name" value="UDP-Glycosyltransferase/glycogen phosphorylase"/>
    <property type="match status" value="1"/>
</dbReference>
<name>A0ABZ2PK66_9NOCA</name>
<dbReference type="EC" id="2.4.-.-" evidence="3"/>
<dbReference type="Proteomes" id="UP001432000">
    <property type="component" value="Chromosome"/>
</dbReference>
<dbReference type="GO" id="GO:0016757">
    <property type="term" value="F:glycosyltransferase activity"/>
    <property type="evidence" value="ECO:0007669"/>
    <property type="project" value="UniProtKB-KW"/>
</dbReference>
<dbReference type="Gene3D" id="3.40.50.2000">
    <property type="entry name" value="Glycogen Phosphorylase B"/>
    <property type="match status" value="2"/>
</dbReference>
<dbReference type="InterPro" id="IPR051199">
    <property type="entry name" value="LPS_LOS_Heptosyltrfase"/>
</dbReference>
<dbReference type="CDD" id="cd03789">
    <property type="entry name" value="GT9_LPS_heptosyltransferase"/>
    <property type="match status" value="1"/>
</dbReference>
<reference evidence="3 4" key="1">
    <citation type="submission" date="2024-03" db="EMBL/GenBank/DDBJ databases">
        <title>Natural products discovery in diverse microorganisms through a two-stage MS feature dereplication strategy.</title>
        <authorList>
            <person name="Zhang R."/>
        </authorList>
    </citation>
    <scope>NUCLEOTIDE SEQUENCE [LARGE SCALE GENOMIC DNA]</scope>
    <source>
        <strain evidence="3 4">18930</strain>
    </source>
</reference>
<evidence type="ECO:0000256" key="2">
    <source>
        <dbReference type="ARBA" id="ARBA00022679"/>
    </source>
</evidence>
<evidence type="ECO:0000256" key="1">
    <source>
        <dbReference type="ARBA" id="ARBA00022676"/>
    </source>
</evidence>
<keyword evidence="1 3" id="KW-0328">Glycosyltransferase</keyword>
<protein>
    <submittedName>
        <fullName evidence="3">Glycosyltransferase family 9 protein</fullName>
        <ecNumber evidence="3">2.4.-.-</ecNumber>
    </submittedName>
</protein>
<dbReference type="PANTHER" id="PTHR30160">
    <property type="entry name" value="TETRAACYLDISACCHARIDE 4'-KINASE-RELATED"/>
    <property type="match status" value="1"/>
</dbReference>
<dbReference type="PANTHER" id="PTHR30160:SF1">
    <property type="entry name" value="LIPOPOLYSACCHARIDE 1,2-N-ACETYLGLUCOSAMINETRANSFERASE-RELATED"/>
    <property type="match status" value="1"/>
</dbReference>
<organism evidence="3 4">
    <name type="scientific">Rhodococcus sovatensis</name>
    <dbReference type="NCBI Taxonomy" id="1805840"/>
    <lineage>
        <taxon>Bacteria</taxon>
        <taxon>Bacillati</taxon>
        <taxon>Actinomycetota</taxon>
        <taxon>Actinomycetes</taxon>
        <taxon>Mycobacteriales</taxon>
        <taxon>Nocardiaceae</taxon>
        <taxon>Rhodococcus</taxon>
    </lineage>
</organism>
<keyword evidence="2 3" id="KW-0808">Transferase</keyword>
<keyword evidence="4" id="KW-1185">Reference proteome</keyword>